<keyword evidence="1" id="KW-0732">Signal</keyword>
<dbReference type="EMBL" id="JACRST010000014">
    <property type="protein sequence ID" value="MBC8547128.1"/>
    <property type="molecule type" value="Genomic_DNA"/>
</dbReference>
<dbReference type="AlphaFoldDB" id="A0A926I536"/>
<protein>
    <submittedName>
        <fullName evidence="2">DUF4358 domain-containing protein</fullName>
    </submittedName>
</protein>
<dbReference type="PROSITE" id="PS51257">
    <property type="entry name" value="PROKAR_LIPOPROTEIN"/>
    <property type="match status" value="1"/>
</dbReference>
<feature type="chain" id="PRO_5038512050" evidence="1">
    <location>
        <begin position="30"/>
        <end position="160"/>
    </location>
</feature>
<proteinExistence type="predicted"/>
<evidence type="ECO:0000256" key="1">
    <source>
        <dbReference type="SAM" id="SignalP"/>
    </source>
</evidence>
<feature type="signal peptide" evidence="1">
    <location>
        <begin position="1"/>
        <end position="29"/>
    </location>
</feature>
<reference evidence="2" key="1">
    <citation type="submission" date="2020-08" db="EMBL/GenBank/DDBJ databases">
        <title>Genome public.</title>
        <authorList>
            <person name="Liu C."/>
            <person name="Sun Q."/>
        </authorList>
    </citation>
    <scope>NUCLEOTIDE SEQUENCE</scope>
    <source>
        <strain evidence="2">NSJ-31</strain>
    </source>
</reference>
<evidence type="ECO:0000313" key="2">
    <source>
        <dbReference type="EMBL" id="MBC8547128.1"/>
    </source>
</evidence>
<dbReference type="RefSeq" id="WP_249283203.1">
    <property type="nucleotide sequence ID" value="NZ_JACRST010000014.1"/>
</dbReference>
<sequence>MAMKKTAVTVLTILLALSAILSGCGKQAAADVNAASIAQALMDGLTFQDEMKENDISIVNNFYPTVDASTLAGFKMYKGASGGTAEEIAVFEAKDAEGVAAIEEAVQMRLEDLMFQFEDYVPEEVKKINDAVTETKGKIVVLVVADDADAAQKIVDEQLG</sequence>
<organism evidence="2 3">
    <name type="scientific">Ligaoa zhengdingensis</name>
    <dbReference type="NCBI Taxonomy" id="2763658"/>
    <lineage>
        <taxon>Bacteria</taxon>
        <taxon>Bacillati</taxon>
        <taxon>Bacillota</taxon>
        <taxon>Clostridia</taxon>
        <taxon>Eubacteriales</taxon>
        <taxon>Oscillospiraceae</taxon>
        <taxon>Ligaoa</taxon>
    </lineage>
</organism>
<accession>A0A926I536</accession>
<evidence type="ECO:0000313" key="3">
    <source>
        <dbReference type="Proteomes" id="UP000653127"/>
    </source>
</evidence>
<name>A0A926I536_9FIRM</name>
<dbReference type="Proteomes" id="UP000653127">
    <property type="component" value="Unassembled WGS sequence"/>
</dbReference>
<comment type="caution">
    <text evidence="2">The sequence shown here is derived from an EMBL/GenBank/DDBJ whole genome shotgun (WGS) entry which is preliminary data.</text>
</comment>
<keyword evidence="3" id="KW-1185">Reference proteome</keyword>
<dbReference type="InterPro" id="IPR025648">
    <property type="entry name" value="DUF4358"/>
</dbReference>
<gene>
    <name evidence="2" type="ORF">H8711_09330</name>
</gene>
<dbReference type="Pfam" id="PF14270">
    <property type="entry name" value="DUF4358"/>
    <property type="match status" value="1"/>
</dbReference>